<dbReference type="InterPro" id="IPR039426">
    <property type="entry name" value="TonB-dep_rcpt-like"/>
</dbReference>
<organism evidence="10 11">
    <name type="scientific">Bacteroides thetaiotaomicron</name>
    <dbReference type="NCBI Taxonomy" id="818"/>
    <lineage>
        <taxon>Bacteria</taxon>
        <taxon>Pseudomonadati</taxon>
        <taxon>Bacteroidota</taxon>
        <taxon>Bacteroidia</taxon>
        <taxon>Bacteroidales</taxon>
        <taxon>Bacteroidaceae</taxon>
        <taxon>Bacteroides</taxon>
    </lineage>
</organism>
<evidence type="ECO:0000259" key="9">
    <source>
        <dbReference type="Pfam" id="PF07715"/>
    </source>
</evidence>
<evidence type="ECO:0000256" key="3">
    <source>
        <dbReference type="ARBA" id="ARBA00022452"/>
    </source>
</evidence>
<evidence type="ECO:0000256" key="5">
    <source>
        <dbReference type="ARBA" id="ARBA00023136"/>
    </source>
</evidence>
<feature type="signal peptide" evidence="8">
    <location>
        <begin position="1"/>
        <end position="21"/>
    </location>
</feature>
<dbReference type="Pfam" id="PF13715">
    <property type="entry name" value="CarbopepD_reg_2"/>
    <property type="match status" value="1"/>
</dbReference>
<dbReference type="NCBIfam" id="TIGR04056">
    <property type="entry name" value="OMP_RagA_SusC"/>
    <property type="match status" value="1"/>
</dbReference>
<dbReference type="FunFam" id="2.60.40.1120:FF:000003">
    <property type="entry name" value="Outer membrane protein Omp121"/>
    <property type="match status" value="1"/>
</dbReference>
<gene>
    <name evidence="10" type="ORF">ERS852511_02217</name>
</gene>
<dbReference type="InterPro" id="IPR008969">
    <property type="entry name" value="CarboxyPept-like_regulatory"/>
</dbReference>
<dbReference type="Gene3D" id="2.60.40.1120">
    <property type="entry name" value="Carboxypeptidase-like, regulatory domain"/>
    <property type="match status" value="1"/>
</dbReference>
<reference evidence="10 11" key="1">
    <citation type="submission" date="2015-09" db="EMBL/GenBank/DDBJ databases">
        <authorList>
            <consortium name="Pathogen Informatics"/>
        </authorList>
    </citation>
    <scope>NUCLEOTIDE SEQUENCE [LARGE SCALE GENOMIC DNA]</scope>
    <source>
        <strain evidence="10 11">2789STDY5834899</strain>
    </source>
</reference>
<keyword evidence="8" id="KW-0732">Signal</keyword>
<dbReference type="SUPFAM" id="SSF56935">
    <property type="entry name" value="Porins"/>
    <property type="match status" value="1"/>
</dbReference>
<evidence type="ECO:0000256" key="2">
    <source>
        <dbReference type="ARBA" id="ARBA00022448"/>
    </source>
</evidence>
<dbReference type="InterPro" id="IPR012910">
    <property type="entry name" value="Plug_dom"/>
</dbReference>
<keyword evidence="6 7" id="KW-0998">Cell outer membrane</keyword>
<evidence type="ECO:0000256" key="4">
    <source>
        <dbReference type="ARBA" id="ARBA00022692"/>
    </source>
</evidence>
<dbReference type="Gene3D" id="2.40.170.20">
    <property type="entry name" value="TonB-dependent receptor, beta-barrel domain"/>
    <property type="match status" value="1"/>
</dbReference>
<dbReference type="InterPro" id="IPR023996">
    <property type="entry name" value="TonB-dep_OMP_SusC/RagA"/>
</dbReference>
<name>A0A174NKH1_BACT4</name>
<dbReference type="SUPFAM" id="SSF49464">
    <property type="entry name" value="Carboxypeptidase regulatory domain-like"/>
    <property type="match status" value="1"/>
</dbReference>
<accession>A0A174NKH1</accession>
<keyword evidence="3 7" id="KW-1134">Transmembrane beta strand</keyword>
<evidence type="ECO:0000313" key="10">
    <source>
        <dbReference type="EMBL" id="CUP47397.1"/>
    </source>
</evidence>
<keyword evidence="2 7" id="KW-0813">Transport</keyword>
<dbReference type="PROSITE" id="PS52016">
    <property type="entry name" value="TONB_DEPENDENT_REC_3"/>
    <property type="match status" value="1"/>
</dbReference>
<dbReference type="GO" id="GO:0009279">
    <property type="term" value="C:cell outer membrane"/>
    <property type="evidence" value="ECO:0007669"/>
    <property type="project" value="UniProtKB-SubCell"/>
</dbReference>
<evidence type="ECO:0000256" key="8">
    <source>
        <dbReference type="SAM" id="SignalP"/>
    </source>
</evidence>
<proteinExistence type="inferred from homology"/>
<evidence type="ECO:0000256" key="1">
    <source>
        <dbReference type="ARBA" id="ARBA00004571"/>
    </source>
</evidence>
<dbReference type="NCBIfam" id="TIGR04057">
    <property type="entry name" value="SusC_RagA_signa"/>
    <property type="match status" value="1"/>
</dbReference>
<protein>
    <submittedName>
        <fullName evidence="10">TonB-dependent receptor plug</fullName>
    </submittedName>
</protein>
<sequence length="1063" mass="117099">MKRKLMLLLACLFVGISLVTAQTQKVTGVVISEEDGQPVVGASVLVKGTTQGTITDIDGNFNLANVPSSAKTLQISYIGMQTQEVAIKPNLKVVLRSDAQQIDEVVVTAMGIKRSEKALGYAATSVGGEKIAESRTSDVMSSLAGKIAGVQISSTSSDPGASNSVIIRGVSSLSGTNQPLYVVDGVPLNNSTVYSTDGLNSGYDFGNGANAINPDDVANMTILKGAAATALYGSRAANGVVMITTKSGRKEKGVGIEYNGGVQWSTVLRLPEFQNEFGMGWNGNHTELENGSWGPRFDGSMQLWGNVYNNSQKLKPYVAMPDNIKDFFDAGFRYSNSLSFNGATDKSDYYVSFSQISDDGMIPTDADSYDKYTFSARGSHKAGALTFSSSLNYAYQKNNFATTGQGLSMLNSLYQTPRDISIIGLEDQNDPFNTPGYYYTPYGVMNPYYILNNYLNEYESERFYGKFQLDYEFLKYFKFTYRMGLDTTTGQSDKGKPNLYALYYEGTPNGEGQGSSSPFSGETGQYSEQITRRREINQDIMVNFNMPVNDFNINALVGFNGNERKVSYQYSEVNDLTIPTWFNLKNSGKTPIVEQHMELRRLMGVFGQFEGSWKNMLYLTVTARNDWSSTLPKENRSFFYPGITGSFIFSELLNDNLQDVITFGKIRASWGKTGNDADVYMVNPVYAQSSNRIPFGSLTFPLGGVNAYSAGNVLGSNTLSPEMTTESEVGLNMAFFKNRLSFDVSYYNRNTDKQIFSLAMDPASGYTAQNMNLGKIRNRGIELLISGTPIRTKDFSWELTWNFTKNWSKVISLPEELGGITTIYGLNGGTSMYAITGMPVGVFKAQVAERDPQGRIVVNSSTGLPVEASEFGICGDMNNKYQMGVSTNLKYKGISLGIDFDIRQGGVMYSRTKDINYFTGNAIQTAYNDRNPLIVPNSVNKIVNGENVTYVENTTPITSSNIYKYWGDGGSDMGSCFLVDKSYVKLRSVVLGWDLPKRWLAKTPFQAVKVSAYGNNLFVWTPSSNTFIDPEMTSFGNDLEGNYGEYTANPSSRRFGFNLMVKF</sequence>
<keyword evidence="5 7" id="KW-0472">Membrane</keyword>
<comment type="similarity">
    <text evidence="7">Belongs to the TonB-dependent receptor family.</text>
</comment>
<dbReference type="AlphaFoldDB" id="A0A174NKH1"/>
<keyword evidence="10" id="KW-0675">Receptor</keyword>
<evidence type="ECO:0000256" key="6">
    <source>
        <dbReference type="ARBA" id="ARBA00023237"/>
    </source>
</evidence>
<evidence type="ECO:0000256" key="7">
    <source>
        <dbReference type="PROSITE-ProRule" id="PRU01360"/>
    </source>
</evidence>
<feature type="chain" id="PRO_5008029132" evidence="8">
    <location>
        <begin position="22"/>
        <end position="1063"/>
    </location>
</feature>
<dbReference type="FunFam" id="2.170.130.10:FF:000023">
    <property type="entry name" value="SusC/RagA family TonB-linked outer membrane protein"/>
    <property type="match status" value="1"/>
</dbReference>
<dbReference type="RefSeq" id="WP_055299743.1">
    <property type="nucleotide sequence ID" value="NZ_CAXSTA010000019.1"/>
</dbReference>
<dbReference type="Proteomes" id="UP000095576">
    <property type="component" value="Unassembled WGS sequence"/>
</dbReference>
<keyword evidence="4 7" id="KW-0812">Transmembrane</keyword>
<dbReference type="InterPro" id="IPR037066">
    <property type="entry name" value="Plug_dom_sf"/>
</dbReference>
<dbReference type="Pfam" id="PF07715">
    <property type="entry name" value="Plug"/>
    <property type="match status" value="1"/>
</dbReference>
<dbReference type="InterPro" id="IPR036942">
    <property type="entry name" value="Beta-barrel_TonB_sf"/>
</dbReference>
<comment type="subcellular location">
    <subcellularLocation>
        <location evidence="1 7">Cell outer membrane</location>
        <topology evidence="1 7">Multi-pass membrane protein</topology>
    </subcellularLocation>
</comment>
<evidence type="ECO:0000313" key="11">
    <source>
        <dbReference type="Proteomes" id="UP000095576"/>
    </source>
</evidence>
<dbReference type="InterPro" id="IPR023997">
    <property type="entry name" value="TonB-dep_OMP_SusC/RagA_CS"/>
</dbReference>
<dbReference type="Gene3D" id="2.170.130.10">
    <property type="entry name" value="TonB-dependent receptor, plug domain"/>
    <property type="match status" value="1"/>
</dbReference>
<dbReference type="EMBL" id="CZAP01000006">
    <property type="protein sequence ID" value="CUP47397.1"/>
    <property type="molecule type" value="Genomic_DNA"/>
</dbReference>
<feature type="domain" description="TonB-dependent receptor plug" evidence="9">
    <location>
        <begin position="120"/>
        <end position="240"/>
    </location>
</feature>